<dbReference type="Proteomes" id="UP000006177">
    <property type="component" value="Chromosome"/>
</dbReference>
<dbReference type="PANTHER" id="PTHR37292:SF2">
    <property type="entry name" value="DUF262 DOMAIN-CONTAINING PROTEIN"/>
    <property type="match status" value="1"/>
</dbReference>
<dbReference type="InterPro" id="IPR004919">
    <property type="entry name" value="GmrSD_N"/>
</dbReference>
<proteinExistence type="predicted"/>
<evidence type="ECO:0000313" key="2">
    <source>
        <dbReference type="EMBL" id="AFS52277.1"/>
    </source>
</evidence>
<dbReference type="PATRIC" id="fig|1048260.3.peg.24"/>
<dbReference type="RefSeq" id="WP_014959801.1">
    <property type="nucleotide sequence ID" value="NC_018649.1"/>
</dbReference>
<dbReference type="KEGG" id="lfi:LFML04_0023"/>
<dbReference type="PANTHER" id="PTHR37292">
    <property type="entry name" value="VNG6097C"/>
    <property type="match status" value="1"/>
</dbReference>
<evidence type="ECO:0000259" key="1">
    <source>
        <dbReference type="Pfam" id="PF03235"/>
    </source>
</evidence>
<dbReference type="STRING" id="1048260.LFML04_0023"/>
<gene>
    <name evidence="2" type="ordered locus">LFML04_0023</name>
</gene>
<evidence type="ECO:0000313" key="3">
    <source>
        <dbReference type="Proteomes" id="UP000006177"/>
    </source>
</evidence>
<accession>J9Z9E8</accession>
<dbReference type="EMBL" id="CP002919">
    <property type="protein sequence ID" value="AFS52277.1"/>
    <property type="molecule type" value="Genomic_DNA"/>
</dbReference>
<name>J9Z9E8_LEPFM</name>
<protein>
    <recommendedName>
        <fullName evidence="1">GmrSD restriction endonucleases N-terminal domain-containing protein</fullName>
    </recommendedName>
</protein>
<dbReference type="Pfam" id="PF03235">
    <property type="entry name" value="GmrSD_N"/>
    <property type="match status" value="1"/>
</dbReference>
<sequence length="597" mass="70149">MEGAYEKAIPIKEAINAIDNRQYLLPAIQRKFTWSSAKICALFDSIMQGYPINTFMFWEVTAPNIKKDYKFYEFLTNYCEYFEEKNPEFNVAGRGDFNAIIDGQQRLTSFYIGLKGTYAQKLPRKHWPKRKDDAIFPPKKLYLDLQEETEDTFEEEMMEFGFKFLTEKEIKSDLSTTQKRWFLVGEVLSFEDHESEETLRDYVKEQLVSMGYLNTDYSISVVTALYKKICREPLIHYYKETSQAMDRVLNVFLRTNHGGVPLSFSDLLFSIAVSSWKKDARKKIDDLVDWVRHEGFSIDRDFVLKVSLMLTDGEIKFRVQNFSGDRVQKIESEWEKIDGCLRETFILVSSFGLNDSSLRSKNAVIPIAYFLYKDQKYKMINAKDGHDPLRKPIQKWLNMVLLKGTFGSQGDYLLSNLRKVLKDSPEKAFPLQKILKLSREEWYRDMRFDRPFIEDLLKTQKDDPACRSILSLLYPDLDFTRAFDIDHLHPSDHFNEKKLQEFFLKNQINTPLDEAFYRNKENWNGLANLQLLNESSNRSKNDTDLESWFSSKTGLTRKEALIPEEVSLSFSYFKEFILARRELLAQRLASLVQDELL</sequence>
<dbReference type="HOGENOM" id="CLU_034828_2_0_0"/>
<reference evidence="2 3" key="1">
    <citation type="journal article" date="2011" name="J. Microbiol.">
        <title>Complete genome of Leptospirillum ferriphilum ML-04 provides insight into its physiology and environmental adaptation.</title>
        <authorList>
            <person name="Mi S."/>
            <person name="Song J."/>
            <person name="Lin J."/>
            <person name="Che Y."/>
            <person name="Zheng H."/>
            <person name="Lin J."/>
        </authorList>
    </citation>
    <scope>NUCLEOTIDE SEQUENCE [LARGE SCALE GENOMIC DNA]</scope>
    <source>
        <strain evidence="2 3">ML-04</strain>
    </source>
</reference>
<dbReference type="AlphaFoldDB" id="J9Z9E8"/>
<organism evidence="2 3">
    <name type="scientific">Leptospirillum ferriphilum (strain ML-04)</name>
    <dbReference type="NCBI Taxonomy" id="1048260"/>
    <lineage>
        <taxon>Bacteria</taxon>
        <taxon>Pseudomonadati</taxon>
        <taxon>Nitrospirota</taxon>
        <taxon>Nitrospiria</taxon>
        <taxon>Nitrospirales</taxon>
        <taxon>Nitrospiraceae</taxon>
        <taxon>Leptospirillum</taxon>
    </lineage>
</organism>
<feature type="domain" description="GmrSD restriction endonucleases N-terminal" evidence="1">
    <location>
        <begin position="12"/>
        <end position="270"/>
    </location>
</feature>